<feature type="transmembrane region" description="Helical" evidence="1">
    <location>
        <begin position="875"/>
        <end position="893"/>
    </location>
</feature>
<keyword evidence="1" id="KW-1133">Transmembrane helix</keyword>
<feature type="transmembrane region" description="Helical" evidence="1">
    <location>
        <begin position="674"/>
        <end position="691"/>
    </location>
</feature>
<feature type="transmembrane region" description="Helical" evidence="1">
    <location>
        <begin position="800"/>
        <end position="819"/>
    </location>
</feature>
<feature type="signal peptide" evidence="2">
    <location>
        <begin position="1"/>
        <end position="24"/>
    </location>
</feature>
<feature type="transmembrane region" description="Helical" evidence="1">
    <location>
        <begin position="744"/>
        <end position="765"/>
    </location>
</feature>
<accession>A0A7M5XDZ5</accession>
<dbReference type="EnsemblMetazoa" id="CLYHEMT021840.1">
    <property type="protein sequence ID" value="CLYHEMP021840.1"/>
    <property type="gene ID" value="CLYHEMG021840"/>
</dbReference>
<proteinExistence type="predicted"/>
<protein>
    <submittedName>
        <fullName evidence="3">Uncharacterized protein</fullName>
    </submittedName>
</protein>
<name>A0A7M5XDZ5_9CNID</name>
<dbReference type="AlphaFoldDB" id="A0A7M5XDZ5"/>
<evidence type="ECO:0000313" key="4">
    <source>
        <dbReference type="Proteomes" id="UP000594262"/>
    </source>
</evidence>
<sequence length="1006" mass="115977">MGSFAISYIFILFFIRFHSEPVDCKNIVVSKSNGSDTKGCGSTIQFACKTLRYAVEMAEDNDVILLDGSNSTMKYDFTNTVIDKNLSLAALDTAILPLLTASIKEGERNFILTHTGYFNVSYMNFSRNSYSFTPTDPYFSVDLTSYGSNKLFITDSIIQKGAPMYRVNSWYVEGSIYILRCIFPDDFKCFVPDHRSKNQTSTKVQAIVKDSLFSYLGESAFDWCLHASVFSLINCSIGLNNFIHHGFDTVNIQETTGSISIKDTHDLTIIDSGLIMNLENINHAIIVNNTFIIRYNVFWIPLTFQNVTSCLIKDSIIDIPFPRKGCPVDSLPSFQIHSSEVTFERLTFIMNEKLKYLLDIKTFKFPEKSWIDLSCENKLIFEIGLPADPSDIHISQFDFGCPVNYIPKYVCFPRQNQQYVLYCDAMINNQYTLNRSELSYTILNGYYIQSPPIYQCPLQARCGEGSIFNLEPYWGYINTENGSKVDNSPLEFVTCPEHFCGNIESSNAIETSWQYCQGKRIGRLCGDCPENYIVPVIGSKQCLLMTDCDDGKMFWILWLLLCLFILTVYGFQRTIAKVICYCFEKYFRKKRVQRPIPREIQIENDEIIEEENNIPNNCHGPQENEEDRVCQTPPPQPLVPLPHVDHQRNQQQQLADDHVDAHQLLEEHQQKNSLSGWFVIFISFYQTIYIIRPSRNTTSSSQIFSTINDVFFTLFTGTLDIVSPNITMCPLQTQNADLVEFIKISPWIACISFTIFLIIILTYVVKFKRRQLHGNGYQNLEAAGENGWQERTLSHLQKGVTQMIFIVYIPISMFLLRLLKCVEINGEHYQFIQASNQCYSTTQIVAWIFLIFWSIFFCPALYLATRLLQMKKIAVNEFVIVLIFPLQIVWYLIRIGMRRNDNEQVVNDDKENIYKVMSNPFKRNDENVPIQWLPIILFRAFILAIISTFVLNTEKRVLANTAFSVVLMIKDSVVWPYRSVRLNTLNIMCWCGLFLEILSSFFLVIC</sequence>
<evidence type="ECO:0000256" key="1">
    <source>
        <dbReference type="SAM" id="Phobius"/>
    </source>
</evidence>
<evidence type="ECO:0000313" key="3">
    <source>
        <dbReference type="EnsemblMetazoa" id="CLYHEMP021840.1"/>
    </source>
</evidence>
<keyword evidence="1" id="KW-0472">Membrane</keyword>
<feature type="transmembrane region" description="Helical" evidence="1">
    <location>
        <begin position="984"/>
        <end position="1005"/>
    </location>
</feature>
<dbReference type="Proteomes" id="UP000594262">
    <property type="component" value="Unplaced"/>
</dbReference>
<keyword evidence="2" id="KW-0732">Signal</keyword>
<feature type="transmembrane region" description="Helical" evidence="1">
    <location>
        <begin position="844"/>
        <end position="863"/>
    </location>
</feature>
<organism evidence="3 4">
    <name type="scientific">Clytia hemisphaerica</name>
    <dbReference type="NCBI Taxonomy" id="252671"/>
    <lineage>
        <taxon>Eukaryota</taxon>
        <taxon>Metazoa</taxon>
        <taxon>Cnidaria</taxon>
        <taxon>Hydrozoa</taxon>
        <taxon>Hydroidolina</taxon>
        <taxon>Leptothecata</taxon>
        <taxon>Obeliida</taxon>
        <taxon>Clytiidae</taxon>
        <taxon>Clytia</taxon>
    </lineage>
</organism>
<feature type="chain" id="PRO_5029824757" evidence="2">
    <location>
        <begin position="25"/>
        <end position="1006"/>
    </location>
</feature>
<feature type="transmembrane region" description="Helical" evidence="1">
    <location>
        <begin position="553"/>
        <end position="571"/>
    </location>
</feature>
<keyword evidence="1" id="KW-0812">Transmembrane</keyword>
<reference evidence="3" key="1">
    <citation type="submission" date="2021-01" db="UniProtKB">
        <authorList>
            <consortium name="EnsemblMetazoa"/>
        </authorList>
    </citation>
    <scope>IDENTIFICATION</scope>
</reference>
<keyword evidence="4" id="KW-1185">Reference proteome</keyword>
<evidence type="ECO:0000256" key="2">
    <source>
        <dbReference type="SAM" id="SignalP"/>
    </source>
</evidence>
<feature type="transmembrane region" description="Helical" evidence="1">
    <location>
        <begin position="930"/>
        <end position="951"/>
    </location>
</feature>